<dbReference type="Pfam" id="PF13546">
    <property type="entry name" value="DDE_5"/>
    <property type="match status" value="1"/>
</dbReference>
<accession>A0ABS5BTA2</accession>
<protein>
    <submittedName>
        <fullName evidence="3">Transposase</fullName>
    </submittedName>
</protein>
<keyword evidence="4" id="KW-1185">Reference proteome</keyword>
<gene>
    <name evidence="3" type="ORF">J8F10_16925</name>
</gene>
<feature type="domain" description="Transposase IS701-like DDE" evidence="2">
    <location>
        <begin position="2"/>
        <end position="82"/>
    </location>
</feature>
<dbReference type="InterPro" id="IPR038721">
    <property type="entry name" value="IS701-like_DDE_dom"/>
</dbReference>
<proteinExistence type="predicted"/>
<name>A0ABS5BTA2_9BACT</name>
<evidence type="ECO:0000313" key="3">
    <source>
        <dbReference type="EMBL" id="MBP3956956.1"/>
    </source>
</evidence>
<evidence type="ECO:0000313" key="4">
    <source>
        <dbReference type="Proteomes" id="UP000676565"/>
    </source>
</evidence>
<evidence type="ECO:0000259" key="2">
    <source>
        <dbReference type="Pfam" id="PF13546"/>
    </source>
</evidence>
<feature type="region of interest" description="Disordered" evidence="1">
    <location>
        <begin position="30"/>
        <end position="50"/>
    </location>
</feature>
<dbReference type="EMBL" id="JAGKQQ010000001">
    <property type="protein sequence ID" value="MBP3956956.1"/>
    <property type="molecule type" value="Genomic_DNA"/>
</dbReference>
<organism evidence="3 4">
    <name type="scientific">Gemmata palustris</name>
    <dbReference type="NCBI Taxonomy" id="2822762"/>
    <lineage>
        <taxon>Bacteria</taxon>
        <taxon>Pseudomonadati</taxon>
        <taxon>Planctomycetota</taxon>
        <taxon>Planctomycetia</taxon>
        <taxon>Gemmatales</taxon>
        <taxon>Gemmataceae</taxon>
        <taxon>Gemmata</taxon>
    </lineage>
</organism>
<reference evidence="3 4" key="1">
    <citation type="submission" date="2021-04" db="EMBL/GenBank/DDBJ databases">
        <authorList>
            <person name="Ivanova A."/>
        </authorList>
    </citation>
    <scope>NUCLEOTIDE SEQUENCE [LARGE SCALE GENOMIC DNA]</scope>
    <source>
        <strain evidence="3 4">G18</strain>
    </source>
</reference>
<comment type="caution">
    <text evidence="3">The sequence shown here is derived from an EMBL/GenBank/DDBJ whole genome shotgun (WGS) entry which is preliminary data.</text>
</comment>
<dbReference type="Proteomes" id="UP000676565">
    <property type="component" value="Unassembled WGS sequence"/>
</dbReference>
<sequence length="90" mass="9389">MTAFREQLASNGRTYCVGIDSTIKVIAADADPGPVPKSSGIGRPPTRPTTVRAVATSPSVKGWALAHAADFRTVTWRAGSKGEMSGRFAA</sequence>
<evidence type="ECO:0000256" key="1">
    <source>
        <dbReference type="SAM" id="MobiDB-lite"/>
    </source>
</evidence>